<dbReference type="OrthoDB" id="9127144at2"/>
<keyword evidence="2" id="KW-0808">Transferase</keyword>
<organism evidence="2 3">
    <name type="scientific">Filimonas effusa</name>
    <dbReference type="NCBI Taxonomy" id="2508721"/>
    <lineage>
        <taxon>Bacteria</taxon>
        <taxon>Pseudomonadati</taxon>
        <taxon>Bacteroidota</taxon>
        <taxon>Chitinophagia</taxon>
        <taxon>Chitinophagales</taxon>
        <taxon>Chitinophagaceae</taxon>
        <taxon>Filimonas</taxon>
    </lineage>
</organism>
<evidence type="ECO:0000313" key="2">
    <source>
        <dbReference type="EMBL" id="RXK86011.1"/>
    </source>
</evidence>
<dbReference type="InterPro" id="IPR000182">
    <property type="entry name" value="GNAT_dom"/>
</dbReference>
<dbReference type="CDD" id="cd04301">
    <property type="entry name" value="NAT_SF"/>
    <property type="match status" value="1"/>
</dbReference>
<dbReference type="AlphaFoldDB" id="A0A4Q1D9J2"/>
<dbReference type="SUPFAM" id="SSF55729">
    <property type="entry name" value="Acyl-CoA N-acyltransferases (Nat)"/>
    <property type="match status" value="1"/>
</dbReference>
<accession>A0A4Q1D9J2</accession>
<evidence type="ECO:0000313" key="3">
    <source>
        <dbReference type="Proteomes" id="UP000290545"/>
    </source>
</evidence>
<reference evidence="2 3" key="1">
    <citation type="submission" date="2019-01" db="EMBL/GenBank/DDBJ databases">
        <title>Filimonas sp. strain TTM-71.</title>
        <authorList>
            <person name="Chen W.-M."/>
        </authorList>
    </citation>
    <scope>NUCLEOTIDE SEQUENCE [LARGE SCALE GENOMIC DNA]</scope>
    <source>
        <strain evidence="2 3">TTM-71</strain>
    </source>
</reference>
<feature type="domain" description="N-acetyltransferase" evidence="1">
    <location>
        <begin position="30"/>
        <end position="178"/>
    </location>
</feature>
<comment type="caution">
    <text evidence="2">The sequence shown here is derived from an EMBL/GenBank/DDBJ whole genome shotgun (WGS) entry which is preliminary data.</text>
</comment>
<dbReference type="PROSITE" id="PS51186">
    <property type="entry name" value="GNAT"/>
    <property type="match status" value="1"/>
</dbReference>
<sequence length="204" mass="23556">MCQGAVKTKGSFYTSCFFHNCCILVRMQLQRITAADDSVMDFIQQLYEASFPIEERRLFTAVKELLLNSQMRLVLVTNEARAPVGFVIYWQFDDFVFIEHLAIDAAFRSLGFGKKIIQQLLEGANGCCLLEVEHAHDTDSEKRIRFYQRLGFHFNEEVYFQPAYHEGGQPVPMLLLSNSSLLPEKLAQFIKELKQTVYSIREPL</sequence>
<keyword evidence="3" id="KW-1185">Reference proteome</keyword>
<dbReference type="Gene3D" id="3.40.630.30">
    <property type="match status" value="1"/>
</dbReference>
<gene>
    <name evidence="2" type="ORF">ESB13_04160</name>
</gene>
<dbReference type="InterPro" id="IPR016181">
    <property type="entry name" value="Acyl_CoA_acyltransferase"/>
</dbReference>
<protein>
    <submittedName>
        <fullName evidence="2">N-acetyltransferase</fullName>
    </submittedName>
</protein>
<dbReference type="EMBL" id="SDHZ01000001">
    <property type="protein sequence ID" value="RXK86011.1"/>
    <property type="molecule type" value="Genomic_DNA"/>
</dbReference>
<name>A0A4Q1D9J2_9BACT</name>
<proteinExistence type="predicted"/>
<dbReference type="Proteomes" id="UP000290545">
    <property type="component" value="Unassembled WGS sequence"/>
</dbReference>
<dbReference type="Pfam" id="PF00583">
    <property type="entry name" value="Acetyltransf_1"/>
    <property type="match status" value="1"/>
</dbReference>
<evidence type="ECO:0000259" key="1">
    <source>
        <dbReference type="PROSITE" id="PS51186"/>
    </source>
</evidence>
<dbReference type="GO" id="GO:0016747">
    <property type="term" value="F:acyltransferase activity, transferring groups other than amino-acyl groups"/>
    <property type="evidence" value="ECO:0007669"/>
    <property type="project" value="InterPro"/>
</dbReference>